<gene>
    <name evidence="1" type="ORF">FOA19_11785</name>
</gene>
<dbReference type="AlphaFoldDB" id="A0A5B6TFB0"/>
<evidence type="ECO:0000313" key="1">
    <source>
        <dbReference type="EMBL" id="KAA3437955.1"/>
    </source>
</evidence>
<dbReference type="OrthoDB" id="851693at2"/>
<dbReference type="Proteomes" id="UP000324133">
    <property type="component" value="Unassembled WGS sequence"/>
</dbReference>
<sequence>MKTKLPFQEIPPPTFDNDFVSIYLFGGHSLLVLEWKRQITLEERRVGFGQGLKITNQHQIRYWIIDDLQILIISPEEKNWVLTDWIAEASKSSILKLGVVCADYYPVLVANTEFTHQGKEQYETEGVIQHEVFTDYPSALSWLYPDGFK</sequence>
<accession>A0A5B6TFB0</accession>
<name>A0A5B6TFB0_9BACT</name>
<evidence type="ECO:0008006" key="3">
    <source>
        <dbReference type="Google" id="ProtNLM"/>
    </source>
</evidence>
<dbReference type="RefSeq" id="WP_149091018.1">
    <property type="nucleotide sequence ID" value="NZ_VKKY01000002.1"/>
</dbReference>
<keyword evidence="2" id="KW-1185">Reference proteome</keyword>
<proteinExistence type="predicted"/>
<evidence type="ECO:0000313" key="2">
    <source>
        <dbReference type="Proteomes" id="UP000324133"/>
    </source>
</evidence>
<comment type="caution">
    <text evidence="1">The sequence shown here is derived from an EMBL/GenBank/DDBJ whole genome shotgun (WGS) entry which is preliminary data.</text>
</comment>
<reference evidence="1 2" key="1">
    <citation type="submission" date="2019-07" db="EMBL/GenBank/DDBJ databases">
        <title>Rufibacter sp. nov., isolated from lake sediment.</title>
        <authorList>
            <person name="Qu J.-H."/>
        </authorList>
    </citation>
    <scope>NUCLEOTIDE SEQUENCE [LARGE SCALE GENOMIC DNA]</scope>
    <source>
        <strain evidence="1 2">NBS58-1</strain>
    </source>
</reference>
<organism evidence="1 2">
    <name type="scientific">Rufibacter hautae</name>
    <dbReference type="NCBI Taxonomy" id="2595005"/>
    <lineage>
        <taxon>Bacteria</taxon>
        <taxon>Pseudomonadati</taxon>
        <taxon>Bacteroidota</taxon>
        <taxon>Cytophagia</taxon>
        <taxon>Cytophagales</taxon>
        <taxon>Hymenobacteraceae</taxon>
        <taxon>Rufibacter</taxon>
    </lineage>
</organism>
<protein>
    <recommendedName>
        <fullName evidence="3">STAS/SEC14 domain-containing protein</fullName>
    </recommendedName>
</protein>
<dbReference type="EMBL" id="VKKY01000002">
    <property type="protein sequence ID" value="KAA3437955.1"/>
    <property type="molecule type" value="Genomic_DNA"/>
</dbReference>